<evidence type="ECO:0008006" key="2">
    <source>
        <dbReference type="Google" id="ProtNLM"/>
    </source>
</evidence>
<evidence type="ECO:0000313" key="1">
    <source>
        <dbReference type="EMBL" id="KAL0294337.1"/>
    </source>
</evidence>
<proteinExistence type="predicted"/>
<comment type="caution">
    <text evidence="1">The sequence shown here is derived from an EMBL/GenBank/DDBJ whole genome shotgun (WGS) entry which is preliminary data.</text>
</comment>
<protein>
    <recommendedName>
        <fullName evidence="2">Zinc knuckle CX2CX4HX4C domain-containing protein</fullName>
    </recommendedName>
</protein>
<sequence length="116" mass="13768">MLDFHSQLPKHLVVLSPILTEGKEIPIKVDIEYEWLPLRCKQCCSLGHTANSCPDVKVVKQRVPVLCMFRNRDCSERPRGIKWRPRRARWSHVEQMLMWRPRRARWSHMGVIVLLS</sequence>
<accession>A0AAW2JJH6</accession>
<organism evidence="1">
    <name type="scientific">Sesamum radiatum</name>
    <name type="common">Black benniseed</name>
    <dbReference type="NCBI Taxonomy" id="300843"/>
    <lineage>
        <taxon>Eukaryota</taxon>
        <taxon>Viridiplantae</taxon>
        <taxon>Streptophyta</taxon>
        <taxon>Embryophyta</taxon>
        <taxon>Tracheophyta</taxon>
        <taxon>Spermatophyta</taxon>
        <taxon>Magnoliopsida</taxon>
        <taxon>eudicotyledons</taxon>
        <taxon>Gunneridae</taxon>
        <taxon>Pentapetalae</taxon>
        <taxon>asterids</taxon>
        <taxon>lamiids</taxon>
        <taxon>Lamiales</taxon>
        <taxon>Pedaliaceae</taxon>
        <taxon>Sesamum</taxon>
    </lineage>
</organism>
<name>A0AAW2JJH6_SESRA</name>
<dbReference type="AlphaFoldDB" id="A0AAW2JJH6"/>
<reference evidence="1" key="1">
    <citation type="submission" date="2020-06" db="EMBL/GenBank/DDBJ databases">
        <authorList>
            <person name="Li T."/>
            <person name="Hu X."/>
            <person name="Zhang T."/>
            <person name="Song X."/>
            <person name="Zhang H."/>
            <person name="Dai N."/>
            <person name="Sheng W."/>
            <person name="Hou X."/>
            <person name="Wei L."/>
        </authorList>
    </citation>
    <scope>NUCLEOTIDE SEQUENCE</scope>
    <source>
        <strain evidence="1">G02</strain>
        <tissue evidence="1">Leaf</tissue>
    </source>
</reference>
<gene>
    <name evidence="1" type="ORF">Sradi_6892300</name>
</gene>
<reference evidence="1" key="2">
    <citation type="journal article" date="2024" name="Plant">
        <title>Genomic evolution and insights into agronomic trait innovations of Sesamum species.</title>
        <authorList>
            <person name="Miao H."/>
            <person name="Wang L."/>
            <person name="Qu L."/>
            <person name="Liu H."/>
            <person name="Sun Y."/>
            <person name="Le M."/>
            <person name="Wang Q."/>
            <person name="Wei S."/>
            <person name="Zheng Y."/>
            <person name="Lin W."/>
            <person name="Duan Y."/>
            <person name="Cao H."/>
            <person name="Xiong S."/>
            <person name="Wang X."/>
            <person name="Wei L."/>
            <person name="Li C."/>
            <person name="Ma Q."/>
            <person name="Ju M."/>
            <person name="Zhao R."/>
            <person name="Li G."/>
            <person name="Mu C."/>
            <person name="Tian Q."/>
            <person name="Mei H."/>
            <person name="Zhang T."/>
            <person name="Gao T."/>
            <person name="Zhang H."/>
        </authorList>
    </citation>
    <scope>NUCLEOTIDE SEQUENCE</scope>
    <source>
        <strain evidence="1">G02</strain>
    </source>
</reference>
<dbReference type="EMBL" id="JACGWJ010000188">
    <property type="protein sequence ID" value="KAL0294337.1"/>
    <property type="molecule type" value="Genomic_DNA"/>
</dbReference>